<protein>
    <recommendedName>
        <fullName evidence="6">Leucine carboxyl methyltransferase</fullName>
    </recommendedName>
</protein>
<evidence type="ECO:0000256" key="2">
    <source>
        <dbReference type="ARBA" id="ARBA00022603"/>
    </source>
</evidence>
<comment type="similarity">
    <text evidence="1">Belongs to the UPF0677 family.</text>
</comment>
<dbReference type="NCBIfam" id="TIGR00027">
    <property type="entry name" value="mthyl_TIGR00027"/>
    <property type="match status" value="1"/>
</dbReference>
<dbReference type="Gene3D" id="3.40.50.150">
    <property type="entry name" value="Vaccinia Virus protein VP39"/>
    <property type="match status" value="1"/>
</dbReference>
<keyword evidence="3" id="KW-0808">Transferase</keyword>
<evidence type="ECO:0000313" key="5">
    <source>
        <dbReference type="Proteomes" id="UP001318860"/>
    </source>
</evidence>
<dbReference type="EMBL" id="JABTTQ020003506">
    <property type="protein sequence ID" value="KAK6115354.1"/>
    <property type="molecule type" value="Genomic_DNA"/>
</dbReference>
<name>A0ABR0TYN3_REHGL</name>
<sequence>MSNHENGFPEDKPWPELKLPELLSSETLKALHAAIERDWDLLQRSACQTAAGRALWKQVINDPLAELFAGETYLKAIYEKIKKDRLNNAKEISGVILAVRTLWFDSKLEAALSSFGGAGAQVVLLGAGMDARSYRLSCLKEISVFEVDFAEVLHAKAAILEAAVNSRDEHHHPIMTAKSLTRVAADLTEDDWLEKLQISGFEPKKSTVWILEGILYYLSHSNAMKVLNIIAEKCNLTNTVLLADFMNKQATKLSSSTFHFYCDWPDQLLPSLGFSDVKLSQIGDPDAHFGLLQDPLNLFNKLRTCLDQFKLTQTMGHHAVACICCRLLVHPIKLVHEAKVAGSICYTYQTFNFKVYK</sequence>
<accession>A0ABR0TYN3</accession>
<keyword evidence="2" id="KW-0489">Methyltransferase</keyword>
<dbReference type="SUPFAM" id="SSF53335">
    <property type="entry name" value="S-adenosyl-L-methionine-dependent methyltransferases"/>
    <property type="match status" value="1"/>
</dbReference>
<organism evidence="4 5">
    <name type="scientific">Rehmannia glutinosa</name>
    <name type="common">Chinese foxglove</name>
    <dbReference type="NCBI Taxonomy" id="99300"/>
    <lineage>
        <taxon>Eukaryota</taxon>
        <taxon>Viridiplantae</taxon>
        <taxon>Streptophyta</taxon>
        <taxon>Embryophyta</taxon>
        <taxon>Tracheophyta</taxon>
        <taxon>Spermatophyta</taxon>
        <taxon>Magnoliopsida</taxon>
        <taxon>eudicotyledons</taxon>
        <taxon>Gunneridae</taxon>
        <taxon>Pentapetalae</taxon>
        <taxon>asterids</taxon>
        <taxon>lamiids</taxon>
        <taxon>Lamiales</taxon>
        <taxon>Orobanchaceae</taxon>
        <taxon>Rehmannieae</taxon>
        <taxon>Rehmannia</taxon>
    </lineage>
</organism>
<dbReference type="InterPro" id="IPR029063">
    <property type="entry name" value="SAM-dependent_MTases_sf"/>
</dbReference>
<dbReference type="PANTHER" id="PTHR43619:SF8">
    <property type="entry name" value="LEUCINE CARBOXYL METHYLTRANSFERASE"/>
    <property type="match status" value="1"/>
</dbReference>
<dbReference type="Pfam" id="PF04072">
    <property type="entry name" value="LCM"/>
    <property type="match status" value="1"/>
</dbReference>
<keyword evidence="5" id="KW-1185">Reference proteome</keyword>
<evidence type="ECO:0000256" key="1">
    <source>
        <dbReference type="ARBA" id="ARBA00008138"/>
    </source>
</evidence>
<evidence type="ECO:0000313" key="4">
    <source>
        <dbReference type="EMBL" id="KAK6115354.1"/>
    </source>
</evidence>
<comment type="caution">
    <text evidence="4">The sequence shown here is derived from an EMBL/GenBank/DDBJ whole genome shotgun (WGS) entry which is preliminary data.</text>
</comment>
<dbReference type="InterPro" id="IPR011610">
    <property type="entry name" value="SAM_mthyl_Trfase_ML2640-like"/>
</dbReference>
<dbReference type="Proteomes" id="UP001318860">
    <property type="component" value="Unassembled WGS sequence"/>
</dbReference>
<gene>
    <name evidence="4" type="ORF">DH2020_007623</name>
</gene>
<reference evidence="4 5" key="1">
    <citation type="journal article" date="2021" name="Comput. Struct. Biotechnol. J.">
        <title>De novo genome assembly of the potent medicinal plant Rehmannia glutinosa using nanopore technology.</title>
        <authorList>
            <person name="Ma L."/>
            <person name="Dong C."/>
            <person name="Song C."/>
            <person name="Wang X."/>
            <person name="Zheng X."/>
            <person name="Niu Y."/>
            <person name="Chen S."/>
            <person name="Feng W."/>
        </authorList>
    </citation>
    <scope>NUCLEOTIDE SEQUENCE [LARGE SCALE GENOMIC DNA]</scope>
    <source>
        <strain evidence="4">DH-2019</strain>
    </source>
</reference>
<evidence type="ECO:0000256" key="3">
    <source>
        <dbReference type="ARBA" id="ARBA00022679"/>
    </source>
</evidence>
<evidence type="ECO:0008006" key="6">
    <source>
        <dbReference type="Google" id="ProtNLM"/>
    </source>
</evidence>
<dbReference type="InterPro" id="IPR007213">
    <property type="entry name" value="Ppm1/Ppm2/Tcmp"/>
</dbReference>
<proteinExistence type="inferred from homology"/>
<dbReference type="PANTHER" id="PTHR43619">
    <property type="entry name" value="S-ADENOSYL-L-METHIONINE-DEPENDENT METHYLTRANSFERASE YKTD-RELATED"/>
    <property type="match status" value="1"/>
</dbReference>